<name>A0A9E7KMP1_9LILI</name>
<gene>
    <name evidence="2" type="ORF">MUK42_03316</name>
</gene>
<accession>A0A9E7KMP1</accession>
<keyword evidence="3" id="KW-1185">Reference proteome</keyword>
<sequence>MSSSPTVLCFPSTCSLSANLTPGERPERELNLNLNPSRLLPRPTTLRPPSPARRRRGRSGGRTSSGSERRRRRRRRSGKAAAAVPRSRASAYGPSPEAAPRGARRRAAGGRGRRSTAVR</sequence>
<dbReference type="AlphaFoldDB" id="A0A9E7KMP1"/>
<organism evidence="2 3">
    <name type="scientific">Musa troglodytarum</name>
    <name type="common">fe'i banana</name>
    <dbReference type="NCBI Taxonomy" id="320322"/>
    <lineage>
        <taxon>Eukaryota</taxon>
        <taxon>Viridiplantae</taxon>
        <taxon>Streptophyta</taxon>
        <taxon>Embryophyta</taxon>
        <taxon>Tracheophyta</taxon>
        <taxon>Spermatophyta</taxon>
        <taxon>Magnoliopsida</taxon>
        <taxon>Liliopsida</taxon>
        <taxon>Zingiberales</taxon>
        <taxon>Musaceae</taxon>
        <taxon>Musa</taxon>
    </lineage>
</organism>
<feature type="compositionally biased region" description="Low complexity" evidence="1">
    <location>
        <begin position="31"/>
        <end position="45"/>
    </location>
</feature>
<dbReference type="EMBL" id="CP097510">
    <property type="protein sequence ID" value="URE24697.1"/>
    <property type="molecule type" value="Genomic_DNA"/>
</dbReference>
<feature type="region of interest" description="Disordered" evidence="1">
    <location>
        <begin position="1"/>
        <end position="119"/>
    </location>
</feature>
<evidence type="ECO:0000313" key="3">
    <source>
        <dbReference type="Proteomes" id="UP001055439"/>
    </source>
</evidence>
<dbReference type="Proteomes" id="UP001055439">
    <property type="component" value="Chromosome 8"/>
</dbReference>
<proteinExistence type="predicted"/>
<feature type="compositionally biased region" description="Basic residues" evidence="1">
    <location>
        <begin position="69"/>
        <end position="78"/>
    </location>
</feature>
<protein>
    <submittedName>
        <fullName evidence="2">Uncharacterized protein</fullName>
    </submittedName>
</protein>
<feature type="compositionally biased region" description="Low complexity" evidence="1">
    <location>
        <begin position="80"/>
        <end position="91"/>
    </location>
</feature>
<feature type="compositionally biased region" description="Polar residues" evidence="1">
    <location>
        <begin position="1"/>
        <end position="20"/>
    </location>
</feature>
<evidence type="ECO:0000256" key="1">
    <source>
        <dbReference type="SAM" id="MobiDB-lite"/>
    </source>
</evidence>
<reference evidence="2" key="1">
    <citation type="submission" date="2022-05" db="EMBL/GenBank/DDBJ databases">
        <title>The Musa troglodytarum L. genome provides insights into the mechanism of non-climacteric behaviour and enrichment of carotenoids.</title>
        <authorList>
            <person name="Wang J."/>
        </authorList>
    </citation>
    <scope>NUCLEOTIDE SEQUENCE</scope>
    <source>
        <tissue evidence="2">Leaf</tissue>
    </source>
</reference>
<dbReference type="OrthoDB" id="1933735at2759"/>
<feature type="compositionally biased region" description="Basic residues" evidence="1">
    <location>
        <begin position="102"/>
        <end position="119"/>
    </location>
</feature>
<evidence type="ECO:0000313" key="2">
    <source>
        <dbReference type="EMBL" id="URE24697.1"/>
    </source>
</evidence>